<dbReference type="AlphaFoldDB" id="A0A3M7P9N8"/>
<keyword evidence="2" id="KW-1185">Reference proteome</keyword>
<dbReference type="Proteomes" id="UP000276133">
    <property type="component" value="Unassembled WGS sequence"/>
</dbReference>
<evidence type="ECO:0000313" key="2">
    <source>
        <dbReference type="Proteomes" id="UP000276133"/>
    </source>
</evidence>
<reference evidence="1 2" key="1">
    <citation type="journal article" date="2018" name="Sci. Rep.">
        <title>Genomic signatures of local adaptation to the degree of environmental predictability in rotifers.</title>
        <authorList>
            <person name="Franch-Gras L."/>
            <person name="Hahn C."/>
            <person name="Garcia-Roger E.M."/>
            <person name="Carmona M.J."/>
            <person name="Serra M."/>
            <person name="Gomez A."/>
        </authorList>
    </citation>
    <scope>NUCLEOTIDE SEQUENCE [LARGE SCALE GENOMIC DNA]</scope>
    <source>
        <strain evidence="1">HYR1</strain>
    </source>
</reference>
<accession>A0A3M7P9N8</accession>
<proteinExistence type="predicted"/>
<organism evidence="1 2">
    <name type="scientific">Brachionus plicatilis</name>
    <name type="common">Marine rotifer</name>
    <name type="synonym">Brachionus muelleri</name>
    <dbReference type="NCBI Taxonomy" id="10195"/>
    <lineage>
        <taxon>Eukaryota</taxon>
        <taxon>Metazoa</taxon>
        <taxon>Spiralia</taxon>
        <taxon>Gnathifera</taxon>
        <taxon>Rotifera</taxon>
        <taxon>Eurotatoria</taxon>
        <taxon>Monogononta</taxon>
        <taxon>Pseudotrocha</taxon>
        <taxon>Ploima</taxon>
        <taxon>Brachionidae</taxon>
        <taxon>Brachionus</taxon>
    </lineage>
</organism>
<comment type="caution">
    <text evidence="1">The sequence shown here is derived from an EMBL/GenBank/DDBJ whole genome shotgun (WGS) entry which is preliminary data.</text>
</comment>
<gene>
    <name evidence="1" type="ORF">BpHYR1_043260</name>
</gene>
<dbReference type="EMBL" id="REGN01012342">
    <property type="protein sequence ID" value="RMZ95762.1"/>
    <property type="molecule type" value="Genomic_DNA"/>
</dbReference>
<evidence type="ECO:0000313" key="1">
    <source>
        <dbReference type="EMBL" id="RMZ95762.1"/>
    </source>
</evidence>
<name>A0A3M7P9N8_BRAPC</name>
<sequence>MKSSQKPLEYDQISYDKISFLLKLVINSLDLQKLIIFGDLMENKYQRKRNVEELIKSNKRSALKLFLNDEKF</sequence>
<protein>
    <submittedName>
        <fullName evidence="1">Uncharacterized protein</fullName>
    </submittedName>
</protein>